<dbReference type="GO" id="GO:0051301">
    <property type="term" value="P:cell division"/>
    <property type="evidence" value="ECO:0007669"/>
    <property type="project" value="UniProtKB-KW"/>
</dbReference>
<dbReference type="RefSeq" id="WP_109535061.1">
    <property type="nucleotide sequence ID" value="NZ_QEYD01000015.1"/>
</dbReference>
<name>A0A2U2C4L1_9RHOB</name>
<keyword evidence="5 9" id="KW-0229">DNA integration</keyword>
<comment type="subunit">
    <text evidence="9">Forms a cyclic heterotetrameric complex composed of two molecules of XerC and two molecules of XerD.</text>
</comment>
<keyword evidence="4 9" id="KW-0159">Chromosome partition</keyword>
<dbReference type="InterPro" id="IPR023009">
    <property type="entry name" value="Tyrosine_recombinase_XerC/XerD"/>
</dbReference>
<feature type="domain" description="Tyr recombinase" evidence="10">
    <location>
        <begin position="120"/>
        <end position="313"/>
    </location>
</feature>
<dbReference type="GO" id="GO:0006313">
    <property type="term" value="P:DNA transposition"/>
    <property type="evidence" value="ECO:0007669"/>
    <property type="project" value="UniProtKB-UniRule"/>
</dbReference>
<evidence type="ECO:0000313" key="13">
    <source>
        <dbReference type="Proteomes" id="UP000244940"/>
    </source>
</evidence>
<keyword evidence="8 9" id="KW-0131">Cell cycle</keyword>
<dbReference type="HAMAP" id="MF_01808">
    <property type="entry name" value="Recomb_XerC_XerD"/>
    <property type="match status" value="1"/>
</dbReference>
<dbReference type="Pfam" id="PF00589">
    <property type="entry name" value="Phage_integrase"/>
    <property type="match status" value="1"/>
</dbReference>
<dbReference type="GO" id="GO:0009037">
    <property type="term" value="F:tyrosine-based site-specific recombinase activity"/>
    <property type="evidence" value="ECO:0007669"/>
    <property type="project" value="UniProtKB-UniRule"/>
</dbReference>
<dbReference type="GO" id="GO:0003677">
    <property type="term" value="F:DNA binding"/>
    <property type="evidence" value="ECO:0007669"/>
    <property type="project" value="UniProtKB-UniRule"/>
</dbReference>
<feature type="active site" evidence="9">
    <location>
        <position position="268"/>
    </location>
</feature>
<feature type="active site" evidence="9">
    <location>
        <position position="291"/>
    </location>
</feature>
<proteinExistence type="inferred from homology"/>
<dbReference type="PROSITE" id="PS51898">
    <property type="entry name" value="TYR_RECOMBINASE"/>
    <property type="match status" value="1"/>
</dbReference>
<dbReference type="GO" id="GO:0005737">
    <property type="term" value="C:cytoplasm"/>
    <property type="evidence" value="ECO:0007669"/>
    <property type="project" value="UniProtKB-SubCell"/>
</dbReference>
<dbReference type="InterPro" id="IPR013762">
    <property type="entry name" value="Integrase-like_cat_sf"/>
</dbReference>
<dbReference type="AlphaFoldDB" id="A0A2U2C4L1"/>
<reference evidence="12 13" key="1">
    <citation type="submission" date="2018-05" db="EMBL/GenBank/DDBJ databases">
        <title>Pararhodobacter marina sp. nov., isolated from deep-sea water of the Indian Ocean.</title>
        <authorList>
            <person name="Lai Q.Sr."/>
            <person name="Liu X."/>
            <person name="Shao Z."/>
        </authorList>
    </citation>
    <scope>NUCLEOTIDE SEQUENCE [LARGE SCALE GENOMIC DNA]</scope>
    <source>
        <strain evidence="12 13">CIC4N-9</strain>
    </source>
</reference>
<comment type="caution">
    <text evidence="12">The sequence shown here is derived from an EMBL/GenBank/DDBJ whole genome shotgun (WGS) entry which is preliminary data.</text>
</comment>
<dbReference type="InterPro" id="IPR002104">
    <property type="entry name" value="Integrase_catalytic"/>
</dbReference>
<feature type="active site" evidence="9">
    <location>
        <position position="265"/>
    </location>
</feature>
<evidence type="ECO:0000313" key="12">
    <source>
        <dbReference type="EMBL" id="PWE26825.1"/>
    </source>
</evidence>
<evidence type="ECO:0000259" key="11">
    <source>
        <dbReference type="PROSITE" id="PS51900"/>
    </source>
</evidence>
<dbReference type="PANTHER" id="PTHR30349">
    <property type="entry name" value="PHAGE INTEGRASE-RELATED"/>
    <property type="match status" value="1"/>
</dbReference>
<evidence type="ECO:0000256" key="2">
    <source>
        <dbReference type="ARBA" id="ARBA00022490"/>
    </source>
</evidence>
<dbReference type="Gene3D" id="1.10.150.130">
    <property type="match status" value="1"/>
</dbReference>
<dbReference type="InterPro" id="IPR044068">
    <property type="entry name" value="CB"/>
</dbReference>
<comment type="subcellular location">
    <subcellularLocation>
        <location evidence="1 9">Cytoplasm</location>
    </subcellularLocation>
</comment>
<dbReference type="InterPro" id="IPR004107">
    <property type="entry name" value="Integrase_SAM-like_N"/>
</dbReference>
<feature type="domain" description="Core-binding (CB)" evidence="11">
    <location>
        <begin position="14"/>
        <end position="99"/>
    </location>
</feature>
<evidence type="ECO:0000256" key="4">
    <source>
        <dbReference type="ARBA" id="ARBA00022829"/>
    </source>
</evidence>
<feature type="active site" evidence="9">
    <location>
        <position position="187"/>
    </location>
</feature>
<evidence type="ECO:0000256" key="9">
    <source>
        <dbReference type="HAMAP-Rule" id="MF_01808"/>
    </source>
</evidence>
<protein>
    <recommendedName>
        <fullName evidence="9">Tyrosine recombinase XerC</fullName>
    </recommendedName>
</protein>
<dbReference type="NCBIfam" id="NF001399">
    <property type="entry name" value="PRK00283.1"/>
    <property type="match status" value="1"/>
</dbReference>
<dbReference type="Gene3D" id="1.10.443.10">
    <property type="entry name" value="Intergrase catalytic core"/>
    <property type="match status" value="1"/>
</dbReference>
<keyword evidence="6 9" id="KW-0238">DNA-binding</keyword>
<dbReference type="GeneID" id="94367127"/>
<evidence type="ECO:0000256" key="8">
    <source>
        <dbReference type="ARBA" id="ARBA00023306"/>
    </source>
</evidence>
<dbReference type="InterPro" id="IPR050090">
    <property type="entry name" value="Tyrosine_recombinase_XerCD"/>
</dbReference>
<keyword evidence="13" id="KW-1185">Reference proteome</keyword>
<dbReference type="InterPro" id="IPR011010">
    <property type="entry name" value="DNA_brk_join_enz"/>
</dbReference>
<feature type="active site" description="O-(3'-phospho-DNA)-tyrosine intermediate" evidence="9">
    <location>
        <position position="300"/>
    </location>
</feature>
<evidence type="ECO:0000256" key="1">
    <source>
        <dbReference type="ARBA" id="ARBA00004496"/>
    </source>
</evidence>
<evidence type="ECO:0000256" key="7">
    <source>
        <dbReference type="ARBA" id="ARBA00023172"/>
    </source>
</evidence>
<keyword evidence="7 9" id="KW-0233">DNA recombination</keyword>
<comment type="function">
    <text evidence="9">Site-specific tyrosine recombinase, which acts by catalyzing the cutting and rejoining of the recombining DNA molecules. The XerC-XerD complex is essential to convert dimers of the bacterial chromosome into monomers to permit their segregation at cell division. It also contributes to the segregational stability of plasmids.</text>
</comment>
<accession>A0A2U2C4L1</accession>
<dbReference type="OrthoDB" id="9801717at2"/>
<comment type="similarity">
    <text evidence="9">Belongs to the 'phage' integrase family. XerC subfamily.</text>
</comment>
<evidence type="ECO:0000256" key="5">
    <source>
        <dbReference type="ARBA" id="ARBA00022908"/>
    </source>
</evidence>
<evidence type="ECO:0000256" key="6">
    <source>
        <dbReference type="ARBA" id="ARBA00023125"/>
    </source>
</evidence>
<keyword evidence="2 9" id="KW-0963">Cytoplasm</keyword>
<dbReference type="InterPro" id="IPR010998">
    <property type="entry name" value="Integrase_recombinase_N"/>
</dbReference>
<sequence length="321" mass="34753">MPAPASEPAPDRPASSAHRISGFLDAIAAENGAARNTLLAYGRDLSHAADWLADRGESLDTAGRDVIEDYLVSLDAEGLSRATRARRLSSLKQYFRFAYDEGIRADNPVLKIDGPGRSQRLPGTLSEAEVSRLLDAARDHGPDAATRARNACLFELLYATGLRVSELVSLPDAALRGAPEMLMVRGKGGKDRLVPLSDPARTAVAIWLAHRDAAQDAARAKGIPPSRFLFPARGVEGHLSRVRFHALVKEIAARAGLDPTRVSPHVLRHAFATHLLAGGADLRVIQTLLGHADLGTTEIYTHVLDERLRQLVMDHHPLARD</sequence>
<evidence type="ECO:0000259" key="10">
    <source>
        <dbReference type="PROSITE" id="PS51898"/>
    </source>
</evidence>
<dbReference type="Pfam" id="PF02899">
    <property type="entry name" value="Phage_int_SAM_1"/>
    <property type="match status" value="1"/>
</dbReference>
<dbReference type="SUPFAM" id="SSF56349">
    <property type="entry name" value="DNA breaking-rejoining enzymes"/>
    <property type="match status" value="1"/>
</dbReference>
<feature type="active site" evidence="9">
    <location>
        <position position="163"/>
    </location>
</feature>
<dbReference type="PROSITE" id="PS51900">
    <property type="entry name" value="CB"/>
    <property type="match status" value="1"/>
</dbReference>
<dbReference type="PANTHER" id="PTHR30349:SF90">
    <property type="entry name" value="TYROSINE RECOMBINASE XERD"/>
    <property type="match status" value="1"/>
</dbReference>
<keyword evidence="3 9" id="KW-0132">Cell division</keyword>
<dbReference type="Proteomes" id="UP000244940">
    <property type="component" value="Unassembled WGS sequence"/>
</dbReference>
<dbReference type="GO" id="GO:0007059">
    <property type="term" value="P:chromosome segregation"/>
    <property type="evidence" value="ECO:0007669"/>
    <property type="project" value="UniProtKB-UniRule"/>
</dbReference>
<gene>
    <name evidence="9" type="primary">xerC</name>
    <name evidence="12" type="ORF">C4N9_19735</name>
</gene>
<organism evidence="12 13">
    <name type="scientific">Pararhodobacter marinus</name>
    <dbReference type="NCBI Taxonomy" id="2184063"/>
    <lineage>
        <taxon>Bacteria</taxon>
        <taxon>Pseudomonadati</taxon>
        <taxon>Pseudomonadota</taxon>
        <taxon>Alphaproteobacteria</taxon>
        <taxon>Rhodobacterales</taxon>
        <taxon>Paracoccaceae</taxon>
        <taxon>Pararhodobacter</taxon>
    </lineage>
</organism>
<dbReference type="EMBL" id="QEYD01000015">
    <property type="protein sequence ID" value="PWE26825.1"/>
    <property type="molecule type" value="Genomic_DNA"/>
</dbReference>
<evidence type="ECO:0000256" key="3">
    <source>
        <dbReference type="ARBA" id="ARBA00022618"/>
    </source>
</evidence>